<dbReference type="InterPro" id="IPR001387">
    <property type="entry name" value="Cro/C1-type_HTH"/>
</dbReference>
<name>A0A0L8L5G2_9ACTN</name>
<dbReference type="eggNOG" id="ENOG5031N52">
    <property type="taxonomic scope" value="Bacteria"/>
</dbReference>
<organism evidence="3 4">
    <name type="scientific">Streptomyces resistomycificus</name>
    <dbReference type="NCBI Taxonomy" id="67356"/>
    <lineage>
        <taxon>Bacteria</taxon>
        <taxon>Bacillati</taxon>
        <taxon>Actinomycetota</taxon>
        <taxon>Actinomycetes</taxon>
        <taxon>Kitasatosporales</taxon>
        <taxon>Streptomycetaceae</taxon>
        <taxon>Streptomyces</taxon>
        <taxon>Streptomyces aurantiacus group</taxon>
    </lineage>
</organism>
<comment type="caution">
    <text evidence="3">The sequence shown here is derived from an EMBL/GenBank/DDBJ whole genome shotgun (WGS) entry which is preliminary data.</text>
</comment>
<dbReference type="STRING" id="67356.AQJ84_11420"/>
<dbReference type="SUPFAM" id="SSF47413">
    <property type="entry name" value="lambda repressor-like DNA-binding domains"/>
    <property type="match status" value="1"/>
</dbReference>
<dbReference type="PROSITE" id="PS50943">
    <property type="entry name" value="HTH_CROC1"/>
    <property type="match status" value="1"/>
</dbReference>
<dbReference type="GO" id="GO:0003677">
    <property type="term" value="F:DNA binding"/>
    <property type="evidence" value="ECO:0007669"/>
    <property type="project" value="InterPro"/>
</dbReference>
<protein>
    <recommendedName>
        <fullName evidence="2">HTH cro/C1-type domain-containing protein</fullName>
    </recommendedName>
</protein>
<dbReference type="RefSeq" id="WP_051869829.1">
    <property type="nucleotide sequence ID" value="NZ_KL575597.1"/>
</dbReference>
<accession>A0A0L8L5G2</accession>
<evidence type="ECO:0000313" key="3">
    <source>
        <dbReference type="EMBL" id="KOG33339.1"/>
    </source>
</evidence>
<dbReference type="PATRIC" id="fig|67356.5.peg.5006"/>
<sequence length="172" mass="19233">MERDWERLGRAYAKARTAAGLTQEQVAERLHVSRTPIQAIERGRQPNGKAFTKVTQTMRSYARLVGWTEASPDLILDGQEPEPATRPVSPAAESRSGLPPAIDRELRSGQTLDHTVVHLSGEGDDDDVRLVVVLKGAEGMSEEEIDRRYEQWRRARRQVQALAGEPDTPQEP</sequence>
<dbReference type="CDD" id="cd00093">
    <property type="entry name" value="HTH_XRE"/>
    <property type="match status" value="1"/>
</dbReference>
<dbReference type="InterPro" id="IPR010982">
    <property type="entry name" value="Lambda_DNA-bd_dom_sf"/>
</dbReference>
<keyword evidence="4" id="KW-1185">Reference proteome</keyword>
<evidence type="ECO:0000256" key="1">
    <source>
        <dbReference type="SAM" id="MobiDB-lite"/>
    </source>
</evidence>
<dbReference type="AlphaFoldDB" id="A0A0L8L5G2"/>
<feature type="region of interest" description="Disordered" evidence="1">
    <location>
        <begin position="74"/>
        <end position="102"/>
    </location>
</feature>
<dbReference type="Proteomes" id="UP000037251">
    <property type="component" value="Unassembled WGS sequence"/>
</dbReference>
<evidence type="ECO:0000259" key="2">
    <source>
        <dbReference type="PROSITE" id="PS50943"/>
    </source>
</evidence>
<feature type="domain" description="HTH cro/C1-type" evidence="2">
    <location>
        <begin position="14"/>
        <end position="44"/>
    </location>
</feature>
<dbReference type="Gene3D" id="1.10.260.40">
    <property type="entry name" value="lambda repressor-like DNA-binding domains"/>
    <property type="match status" value="1"/>
</dbReference>
<reference evidence="4" key="1">
    <citation type="submission" date="2015-07" db="EMBL/GenBank/DDBJ databases">
        <authorList>
            <person name="Ju K.-S."/>
            <person name="Doroghazi J.R."/>
            <person name="Metcalf W.W."/>
        </authorList>
    </citation>
    <scope>NUCLEOTIDE SEQUENCE [LARGE SCALE GENOMIC DNA]</scope>
    <source>
        <strain evidence="4">NRRL 2290</strain>
    </source>
</reference>
<gene>
    <name evidence="3" type="ORF">ADK37_23480</name>
</gene>
<dbReference type="OrthoDB" id="4235039at2"/>
<dbReference type="Pfam" id="PF01381">
    <property type="entry name" value="HTH_3"/>
    <property type="match status" value="1"/>
</dbReference>
<evidence type="ECO:0000313" key="4">
    <source>
        <dbReference type="Proteomes" id="UP000037251"/>
    </source>
</evidence>
<dbReference type="SMART" id="SM00530">
    <property type="entry name" value="HTH_XRE"/>
    <property type="match status" value="1"/>
</dbReference>
<proteinExistence type="predicted"/>
<dbReference type="EMBL" id="LGUS01000174">
    <property type="protein sequence ID" value="KOG33339.1"/>
    <property type="molecule type" value="Genomic_DNA"/>
</dbReference>